<feature type="region of interest" description="Disordered" evidence="4">
    <location>
        <begin position="224"/>
        <end position="250"/>
    </location>
</feature>
<evidence type="ECO:0000256" key="2">
    <source>
        <dbReference type="ARBA" id="ARBA00022723"/>
    </source>
</evidence>
<feature type="region of interest" description="Disordered" evidence="4">
    <location>
        <begin position="1"/>
        <end position="39"/>
    </location>
</feature>
<dbReference type="GO" id="GO:0008270">
    <property type="term" value="F:zinc ion binding"/>
    <property type="evidence" value="ECO:0007669"/>
    <property type="project" value="InterPro"/>
</dbReference>
<dbReference type="PROSITE" id="PS50048">
    <property type="entry name" value="ZN2_CY6_FUNGAL_2"/>
    <property type="match status" value="1"/>
</dbReference>
<dbReference type="EMBL" id="JAAOAS010000128">
    <property type="protein sequence ID" value="KAF5591684.1"/>
    <property type="molecule type" value="Genomic_DNA"/>
</dbReference>
<dbReference type="Pfam" id="PF04082">
    <property type="entry name" value="Fungal_trans"/>
    <property type="match status" value="1"/>
</dbReference>
<comment type="caution">
    <text evidence="6">The sequence shown here is derived from an EMBL/GenBank/DDBJ whole genome shotgun (WGS) entry which is preliminary data.</text>
</comment>
<dbReference type="InterPro" id="IPR050613">
    <property type="entry name" value="Sec_Metabolite_Reg"/>
</dbReference>
<evidence type="ECO:0000256" key="3">
    <source>
        <dbReference type="ARBA" id="ARBA00023242"/>
    </source>
</evidence>
<feature type="compositionally biased region" description="Basic and acidic residues" evidence="4">
    <location>
        <begin position="224"/>
        <end position="245"/>
    </location>
</feature>
<keyword evidence="7" id="KW-1185">Reference proteome</keyword>
<dbReference type="SUPFAM" id="SSF57701">
    <property type="entry name" value="Zn2/Cys6 DNA-binding domain"/>
    <property type="match status" value="1"/>
</dbReference>
<dbReference type="InterPro" id="IPR001138">
    <property type="entry name" value="Zn2Cys6_DnaBD"/>
</dbReference>
<evidence type="ECO:0000259" key="5">
    <source>
        <dbReference type="PROSITE" id="PS50048"/>
    </source>
</evidence>
<dbReference type="GO" id="GO:0000981">
    <property type="term" value="F:DNA-binding transcription factor activity, RNA polymerase II-specific"/>
    <property type="evidence" value="ECO:0007669"/>
    <property type="project" value="InterPro"/>
</dbReference>
<dbReference type="InterPro" id="IPR007219">
    <property type="entry name" value="XnlR_reg_dom"/>
</dbReference>
<sequence length="884" mass="99753">MVQNHLPNCASYTGSGSSTQSPTTSAATPAKPDFFNSAPSTNVPQGVASLTVRQSARASSLRTRSCLMCRRRKVRCDKELQCSTCWRAQVPCVYPIGQAPRRARNSNGPLLERVKTLETMIEKLCHVSNAVPGSKSTLPSNADNAASESQHCSPEEPESVSLDPVVDPSGDVSTSDPDISYEGQERELDNKFGRLVLLHESGPKRYTSYGFWAKLDQELSSIHQKPDLSRDDSLADSVSDNKDNDASFPTPSPHHHPYIFGYRTVDVDLSMYLPEPLHVPYLWSIYQENVEPILKAVHVPTMGKVFRDARRNFDQLSTSHRALTWAIYYGAVVSLDPEDVLSTLGQSKDEALTRYRFAVQQALSQASFLTTSDLTVLQALLIFLAVVRHQDESRLCWSLTGLAIHLARGMGLHRDGSHLALSPFNTELRRRLWWGLLHLDIRCAEELGTDLIVVDETFDTHMPSNLNDIDISPELPGPPEPREGRTDMSLFLVRCEICKLSRKVLEAASKSSTVEEQKKVLIEVYQRIDQTFFKWIDKADSLYDMALMLSRSVRAKICFVIYQPELFPQPGKQTELSHEARQCVYSAAVIILEHDYMLNTNSQLQQYRWLFKTFTSWNAIAYFLIESCRRPWTPLVERGWQAVHSYQEHNPSYIKSPAYDSVVWPVKRLWLRACRHRAREIARLSKNLDEAARLEHAECTTPIVFPFGDQLGGDDHMMDLFRERWNSMIRNGTGTARPSHARSSYANSTIHPFGQTWDQHTTEAPCLVDNELFENTASLSGQTVCPSTADLTTTPMFLPIVDWSELGNSTATPGSDQVQAPRIHVNPQQTSLPINYSCPPQWLENSSHATMGSRESETVDNDMFGDDFDWEAWAKSIQDLEQNH</sequence>
<protein>
    <submittedName>
        <fullName evidence="6">Fungal specific transcription factor domain-containing protein</fullName>
    </submittedName>
</protein>
<dbReference type="OrthoDB" id="3364175at2759"/>
<keyword evidence="3" id="KW-0539">Nucleus</keyword>
<dbReference type="GO" id="GO:0005634">
    <property type="term" value="C:nucleus"/>
    <property type="evidence" value="ECO:0007669"/>
    <property type="project" value="UniProtKB-SubCell"/>
</dbReference>
<evidence type="ECO:0000256" key="1">
    <source>
        <dbReference type="ARBA" id="ARBA00004123"/>
    </source>
</evidence>
<evidence type="ECO:0000313" key="6">
    <source>
        <dbReference type="EMBL" id="KAF5591684.1"/>
    </source>
</evidence>
<accession>A0A8H5P7X6</accession>
<evidence type="ECO:0000313" key="7">
    <source>
        <dbReference type="Proteomes" id="UP000546213"/>
    </source>
</evidence>
<feature type="domain" description="Zn(2)-C6 fungal-type" evidence="5">
    <location>
        <begin position="65"/>
        <end position="94"/>
    </location>
</feature>
<reference evidence="6 7" key="1">
    <citation type="submission" date="2020-05" db="EMBL/GenBank/DDBJ databases">
        <title>Identification and distribution of gene clusters putatively required for synthesis of sphingolipid metabolism inhibitors in phylogenetically diverse species of the filamentous fungus Fusarium.</title>
        <authorList>
            <person name="Kim H.-S."/>
            <person name="Busman M."/>
            <person name="Brown D.W."/>
            <person name="Divon H."/>
            <person name="Uhlig S."/>
            <person name="Proctor R.H."/>
        </authorList>
    </citation>
    <scope>NUCLEOTIDE SEQUENCE [LARGE SCALE GENOMIC DNA]</scope>
    <source>
        <strain evidence="6 7">NRRL 36939</strain>
    </source>
</reference>
<gene>
    <name evidence="6" type="ORF">FPCIR_5964</name>
</gene>
<dbReference type="GO" id="GO:0006351">
    <property type="term" value="P:DNA-templated transcription"/>
    <property type="evidence" value="ECO:0007669"/>
    <property type="project" value="InterPro"/>
</dbReference>
<comment type="subcellular location">
    <subcellularLocation>
        <location evidence="1">Nucleus</location>
    </subcellularLocation>
</comment>
<dbReference type="PANTHER" id="PTHR31001:SF50">
    <property type="entry name" value="ZN(II)2CYS6 TRANSCRIPTION FACTOR (EUROFUNG)"/>
    <property type="match status" value="1"/>
</dbReference>
<dbReference type="CDD" id="cd00067">
    <property type="entry name" value="GAL4"/>
    <property type="match status" value="1"/>
</dbReference>
<feature type="compositionally biased region" description="Polar residues" evidence="4">
    <location>
        <begin position="134"/>
        <end position="152"/>
    </location>
</feature>
<organism evidence="6 7">
    <name type="scientific">Fusarium pseudocircinatum</name>
    <dbReference type="NCBI Taxonomy" id="56676"/>
    <lineage>
        <taxon>Eukaryota</taxon>
        <taxon>Fungi</taxon>
        <taxon>Dikarya</taxon>
        <taxon>Ascomycota</taxon>
        <taxon>Pezizomycotina</taxon>
        <taxon>Sordariomycetes</taxon>
        <taxon>Hypocreomycetidae</taxon>
        <taxon>Hypocreales</taxon>
        <taxon>Nectriaceae</taxon>
        <taxon>Fusarium</taxon>
        <taxon>Fusarium fujikuroi species complex</taxon>
    </lineage>
</organism>
<dbReference type="InterPro" id="IPR036864">
    <property type="entry name" value="Zn2-C6_fun-type_DNA-bd_sf"/>
</dbReference>
<dbReference type="GO" id="GO:0003677">
    <property type="term" value="F:DNA binding"/>
    <property type="evidence" value="ECO:0007669"/>
    <property type="project" value="InterPro"/>
</dbReference>
<dbReference type="Pfam" id="PF00172">
    <property type="entry name" value="Zn_clus"/>
    <property type="match status" value="1"/>
</dbReference>
<proteinExistence type="predicted"/>
<dbReference type="AlphaFoldDB" id="A0A8H5P7X6"/>
<name>A0A8H5P7X6_9HYPO</name>
<dbReference type="SMART" id="SM00066">
    <property type="entry name" value="GAL4"/>
    <property type="match status" value="1"/>
</dbReference>
<dbReference type="Gene3D" id="4.10.240.10">
    <property type="entry name" value="Zn(2)-C6 fungal-type DNA-binding domain"/>
    <property type="match status" value="1"/>
</dbReference>
<feature type="compositionally biased region" description="Low complexity" evidence="4">
    <location>
        <begin position="10"/>
        <end position="30"/>
    </location>
</feature>
<dbReference type="PANTHER" id="PTHR31001">
    <property type="entry name" value="UNCHARACTERIZED TRANSCRIPTIONAL REGULATORY PROTEIN"/>
    <property type="match status" value="1"/>
</dbReference>
<dbReference type="PROSITE" id="PS00463">
    <property type="entry name" value="ZN2_CY6_FUNGAL_1"/>
    <property type="match status" value="1"/>
</dbReference>
<dbReference type="Proteomes" id="UP000546213">
    <property type="component" value="Unassembled WGS sequence"/>
</dbReference>
<dbReference type="SMART" id="SM00906">
    <property type="entry name" value="Fungal_trans"/>
    <property type="match status" value="1"/>
</dbReference>
<keyword evidence="2" id="KW-0479">Metal-binding</keyword>
<evidence type="ECO:0000256" key="4">
    <source>
        <dbReference type="SAM" id="MobiDB-lite"/>
    </source>
</evidence>
<feature type="region of interest" description="Disordered" evidence="4">
    <location>
        <begin position="132"/>
        <end position="185"/>
    </location>
</feature>
<dbReference type="CDD" id="cd12148">
    <property type="entry name" value="fungal_TF_MHR"/>
    <property type="match status" value="1"/>
</dbReference>